<dbReference type="AlphaFoldDB" id="A0A0H5Q7P6"/>
<accession>A0A0H5Q7P6</accession>
<sequence>MPKTTAQPSTDRVRRFRERAKQEGWATVAVKVPASRVDDVRAYAETLGEPVKKRNPAQGSLFPELPED</sequence>
<proteinExistence type="predicted"/>
<protein>
    <submittedName>
        <fullName evidence="2">Uncharacterized protein</fullName>
    </submittedName>
</protein>
<dbReference type="EMBL" id="LN854319">
    <property type="protein sequence ID" value="CRY98036.1"/>
    <property type="molecule type" value="Genomic_DNA"/>
</dbReference>
<geneLocation type="plasmid" evidence="2">
    <name>pRGRH1820</name>
</geneLocation>
<evidence type="ECO:0000256" key="1">
    <source>
        <dbReference type="SAM" id="MobiDB-lite"/>
    </source>
</evidence>
<reference evidence="2" key="2">
    <citation type="submission" date="2015-07" db="EMBL/GenBank/DDBJ databases">
        <title>Plasmids, circular viruses and viroids from rat gut.</title>
        <authorList>
            <person name="Jorgensen T.J."/>
            <person name="Hansen M.A."/>
            <person name="Xu Z."/>
            <person name="Tabak M.A."/>
            <person name="Sorensen S.J."/>
            <person name="Hansen L.H."/>
        </authorList>
    </citation>
    <scope>NUCLEOTIDE SEQUENCE</scope>
    <source>
        <plasmid evidence="2">pRGRH1820</plasmid>
    </source>
</reference>
<keyword evidence="2" id="KW-0614">Plasmid</keyword>
<evidence type="ECO:0000313" key="2">
    <source>
        <dbReference type="EMBL" id="CRY98036.1"/>
    </source>
</evidence>
<feature type="region of interest" description="Disordered" evidence="1">
    <location>
        <begin position="46"/>
        <end position="68"/>
    </location>
</feature>
<organism evidence="2">
    <name type="scientific">uncultured prokaryote</name>
    <dbReference type="NCBI Taxonomy" id="198431"/>
    <lineage>
        <taxon>unclassified sequences</taxon>
        <taxon>environmental samples</taxon>
    </lineage>
</organism>
<reference evidence="2" key="1">
    <citation type="submission" date="2015-06" db="EMBL/GenBank/DDBJ databases">
        <authorList>
            <person name="Joergensen T."/>
        </authorList>
    </citation>
    <scope>NUCLEOTIDE SEQUENCE</scope>
    <source>
        <plasmid evidence="2">pRGRH1820</plasmid>
    </source>
</reference>
<name>A0A0H5Q7P6_9ZZZZ</name>